<reference evidence="1 2" key="1">
    <citation type="submission" date="2015-01" db="EMBL/GenBank/DDBJ databases">
        <title>Rufibacter sp./DG31D/ whole genome sequencing.</title>
        <authorList>
            <person name="Kim M.K."/>
            <person name="Srinivasan S."/>
            <person name="Lee J.-J."/>
        </authorList>
    </citation>
    <scope>NUCLEOTIDE SEQUENCE [LARGE SCALE GENOMIC DNA]</scope>
    <source>
        <strain evidence="1 2">DG31D</strain>
    </source>
</reference>
<proteinExistence type="predicted"/>
<sequence>MTVSQGTGLTVEQVLACCKTLVNHGYLTGTGSTSFPPYFYITKLGISAAQSPKPALYIYTAPVNARKRA</sequence>
<protein>
    <submittedName>
        <fullName evidence="1">Uncharacterized protein</fullName>
    </submittedName>
</protein>
<dbReference type="EMBL" id="CP010777">
    <property type="protein sequence ID" value="AKQ44982.1"/>
    <property type="molecule type" value="Genomic_DNA"/>
</dbReference>
<dbReference type="AlphaFoldDB" id="A0A0H4VM60"/>
<dbReference type="Proteomes" id="UP000036458">
    <property type="component" value="Chromosome"/>
</dbReference>
<evidence type="ECO:0000313" key="2">
    <source>
        <dbReference type="Proteomes" id="UP000036458"/>
    </source>
</evidence>
<keyword evidence="2" id="KW-1185">Reference proteome</keyword>
<dbReference type="KEGG" id="ruf:TH63_04010"/>
<gene>
    <name evidence="1" type="ORF">TH63_04010</name>
</gene>
<accession>A0A0H4VM60</accession>
<dbReference type="PATRIC" id="fig|1379910.4.peg.871"/>
<organism evidence="1 2">
    <name type="scientific">Rufibacter radiotolerans</name>
    <dbReference type="NCBI Taxonomy" id="1379910"/>
    <lineage>
        <taxon>Bacteria</taxon>
        <taxon>Pseudomonadati</taxon>
        <taxon>Bacteroidota</taxon>
        <taxon>Cytophagia</taxon>
        <taxon>Cytophagales</taxon>
        <taxon>Hymenobacteraceae</taxon>
        <taxon>Rufibacter</taxon>
    </lineage>
</organism>
<name>A0A0H4VM60_9BACT</name>
<evidence type="ECO:0000313" key="1">
    <source>
        <dbReference type="EMBL" id="AKQ44982.1"/>
    </source>
</evidence>